<name>A0A1S2XWU3_CICAR</name>
<dbReference type="Proteomes" id="UP000087171">
    <property type="component" value="Chromosome Ca3"/>
</dbReference>
<reference evidence="12" key="1">
    <citation type="journal article" date="2013" name="Nat. Biotechnol.">
        <title>Draft genome sequence of chickpea (Cicer arietinum) provides a resource for trait improvement.</title>
        <authorList>
            <person name="Varshney R.K."/>
            <person name="Song C."/>
            <person name="Saxena R.K."/>
            <person name="Azam S."/>
            <person name="Yu S."/>
            <person name="Sharpe A.G."/>
            <person name="Cannon S."/>
            <person name="Baek J."/>
            <person name="Rosen B.D."/>
            <person name="Tar'an B."/>
            <person name="Millan T."/>
            <person name="Zhang X."/>
            <person name="Ramsay L.D."/>
            <person name="Iwata A."/>
            <person name="Wang Y."/>
            <person name="Nelson W."/>
            <person name="Farmer A.D."/>
            <person name="Gaur P.M."/>
            <person name="Soderlund C."/>
            <person name="Penmetsa R.V."/>
            <person name="Xu C."/>
            <person name="Bharti A.K."/>
            <person name="He W."/>
            <person name="Winter P."/>
            <person name="Zhao S."/>
            <person name="Hane J.K."/>
            <person name="Carrasquilla-Garcia N."/>
            <person name="Condie J.A."/>
            <person name="Upadhyaya H.D."/>
            <person name="Luo M.C."/>
            <person name="Thudi M."/>
            <person name="Gowda C.L."/>
            <person name="Singh N.P."/>
            <person name="Lichtenzveig J."/>
            <person name="Gali K.K."/>
            <person name="Rubio J."/>
            <person name="Nadarajan N."/>
            <person name="Dolezel J."/>
            <person name="Bansal K.C."/>
            <person name="Xu X."/>
            <person name="Edwards D."/>
            <person name="Zhang G."/>
            <person name="Kahl G."/>
            <person name="Gil J."/>
            <person name="Singh K.B."/>
            <person name="Datta S.K."/>
            <person name="Jackson S.A."/>
            <person name="Wang J."/>
            <person name="Cook D.R."/>
        </authorList>
    </citation>
    <scope>NUCLEOTIDE SEQUENCE [LARGE SCALE GENOMIC DNA]</scope>
    <source>
        <strain evidence="12">cv. CDC Frontier</strain>
    </source>
</reference>
<evidence type="ECO:0000256" key="2">
    <source>
        <dbReference type="ARBA" id="ARBA00022603"/>
    </source>
</evidence>
<evidence type="ECO:0000256" key="4">
    <source>
        <dbReference type="ARBA" id="ARBA00022691"/>
    </source>
</evidence>
<dbReference type="GO" id="GO:0009809">
    <property type="term" value="P:lignin biosynthetic process"/>
    <property type="evidence" value="ECO:0007669"/>
    <property type="project" value="UniProtKB-KW"/>
</dbReference>
<evidence type="ECO:0000256" key="5">
    <source>
        <dbReference type="ARBA" id="ARBA00022733"/>
    </source>
</evidence>
<sequence>MAPSTESDKQHTNGKDKHLKEGEKEEDAFEFSMQIAGSIVVPLALRSAIDLGIFDILSKAGEGAELSTQDISLQIGTNNPQAPTMLDRLLRLLASHSILNCSVPQHPQNPQRLYSLSHRSKYFVSDADGVSLGPTMALLLDNVFYQSWSELKGAIMEGGIPFNRVYGMNAFEYPRVDPRFNEVFNKAMVNSTTINMKGILNCYKGFDHVTKLVDVGGGLGINLKLITSKYSHIQGINFDLPHVVEHAPLYPGVDHVGGDMFESVPSGDAIFMKWILHDWSDEHCLKVLKNCYKAIPEDGKVIVVDSILPITAETTTSAKSAFMSDLLMMTQNPGGKERTEQEFMELAKGSGFSGIKFVCCVSGLWVMEFYK</sequence>
<keyword evidence="2" id="KW-0489">Methyltransferase</keyword>
<evidence type="ECO:0000256" key="8">
    <source>
        <dbReference type="PIRSR" id="PIRSR005739-1"/>
    </source>
</evidence>
<dbReference type="FunFam" id="1.10.10.10:FF:000357">
    <property type="entry name" value="Caffeic acid 3-O-methyltransferase"/>
    <property type="match status" value="1"/>
</dbReference>
<dbReference type="eggNOG" id="KOG3178">
    <property type="taxonomic scope" value="Eukaryota"/>
</dbReference>
<dbReference type="PANTHER" id="PTHR11746">
    <property type="entry name" value="O-METHYLTRANSFERASE"/>
    <property type="match status" value="1"/>
</dbReference>
<feature type="region of interest" description="Disordered" evidence="9">
    <location>
        <begin position="1"/>
        <end position="25"/>
    </location>
</feature>
<keyword evidence="12" id="KW-1185">Reference proteome</keyword>
<feature type="compositionally biased region" description="Basic and acidic residues" evidence="9">
    <location>
        <begin position="1"/>
        <end position="23"/>
    </location>
</feature>
<evidence type="ECO:0000256" key="9">
    <source>
        <dbReference type="SAM" id="MobiDB-lite"/>
    </source>
</evidence>
<keyword evidence="3" id="KW-0808">Transferase</keyword>
<comment type="pathway">
    <text evidence="1">Aromatic compound metabolism; phenylpropanoid biosynthesis.</text>
</comment>
<dbReference type="InterPro" id="IPR036390">
    <property type="entry name" value="WH_DNA-bd_sf"/>
</dbReference>
<keyword evidence="5" id="KW-0438">Lignin biosynthesis</keyword>
<dbReference type="SUPFAM" id="SSF46785">
    <property type="entry name" value="Winged helix' DNA-binding domain"/>
    <property type="match status" value="1"/>
</dbReference>
<evidence type="ECO:0000256" key="7">
    <source>
        <dbReference type="ARBA" id="ARBA00045231"/>
    </source>
</evidence>
<dbReference type="InterPro" id="IPR029063">
    <property type="entry name" value="SAM-dependent_MTases_sf"/>
</dbReference>
<dbReference type="InterPro" id="IPR012967">
    <property type="entry name" value="COMT_dimerisation"/>
</dbReference>
<dbReference type="SUPFAM" id="SSF53335">
    <property type="entry name" value="S-adenosyl-L-methionine-dependent methyltransferases"/>
    <property type="match status" value="1"/>
</dbReference>
<evidence type="ECO:0000256" key="6">
    <source>
        <dbReference type="ARBA" id="ARBA00039011"/>
    </source>
</evidence>
<dbReference type="PaxDb" id="3827-XP_004494877.1"/>
<feature type="active site" description="Proton acceptor" evidence="8">
    <location>
        <position position="277"/>
    </location>
</feature>
<dbReference type="Gene3D" id="1.10.10.10">
    <property type="entry name" value="Winged helix-like DNA-binding domain superfamily/Winged helix DNA-binding domain"/>
    <property type="match status" value="1"/>
</dbReference>
<comment type="function">
    <text evidence="7">Catalyzes the conversion of caffeic acid to ferulic acid and of 5-hydroxyferulic acid to sinapic acid. The resulting products may subsequently be converted to the corresponding alcohols that are incorporated into lignins.</text>
</comment>
<feature type="domain" description="O-methyltransferase C-terminal" evidence="10">
    <location>
        <begin position="148"/>
        <end position="353"/>
    </location>
</feature>
<dbReference type="KEGG" id="cam:101500319"/>
<dbReference type="AlphaFoldDB" id="A0A1S2XWU3"/>
<dbReference type="RefSeq" id="XP_004494877.1">
    <property type="nucleotide sequence ID" value="XM_004494820.3"/>
</dbReference>
<dbReference type="PROSITE" id="PS51683">
    <property type="entry name" value="SAM_OMT_II"/>
    <property type="match status" value="1"/>
</dbReference>
<organism evidence="12 13">
    <name type="scientific">Cicer arietinum</name>
    <name type="common">Chickpea</name>
    <name type="synonym">Garbanzo</name>
    <dbReference type="NCBI Taxonomy" id="3827"/>
    <lineage>
        <taxon>Eukaryota</taxon>
        <taxon>Viridiplantae</taxon>
        <taxon>Streptophyta</taxon>
        <taxon>Embryophyta</taxon>
        <taxon>Tracheophyta</taxon>
        <taxon>Spermatophyta</taxon>
        <taxon>Magnoliopsida</taxon>
        <taxon>eudicotyledons</taxon>
        <taxon>Gunneridae</taxon>
        <taxon>Pentapetalae</taxon>
        <taxon>rosids</taxon>
        <taxon>fabids</taxon>
        <taxon>Fabales</taxon>
        <taxon>Fabaceae</taxon>
        <taxon>Papilionoideae</taxon>
        <taxon>50 kb inversion clade</taxon>
        <taxon>NPAAA clade</taxon>
        <taxon>Hologalegina</taxon>
        <taxon>IRL clade</taxon>
        <taxon>Cicereae</taxon>
        <taxon>Cicer</taxon>
    </lineage>
</organism>
<feature type="domain" description="O-methyltransferase dimerisation" evidence="11">
    <location>
        <begin position="33"/>
        <end position="125"/>
    </location>
</feature>
<evidence type="ECO:0000313" key="12">
    <source>
        <dbReference type="Proteomes" id="UP000087171"/>
    </source>
</evidence>
<evidence type="ECO:0000259" key="10">
    <source>
        <dbReference type="Pfam" id="PF00891"/>
    </source>
</evidence>
<dbReference type="InterPro" id="IPR001077">
    <property type="entry name" value="COMT_C"/>
</dbReference>
<dbReference type="PIRSF" id="PIRSF005739">
    <property type="entry name" value="O-mtase"/>
    <property type="match status" value="1"/>
</dbReference>
<dbReference type="GeneID" id="101500319"/>
<dbReference type="InterPro" id="IPR036388">
    <property type="entry name" value="WH-like_DNA-bd_sf"/>
</dbReference>
<dbReference type="InterPro" id="IPR016461">
    <property type="entry name" value="COMT-like"/>
</dbReference>
<evidence type="ECO:0000256" key="1">
    <source>
        <dbReference type="ARBA" id="ARBA00004928"/>
    </source>
</evidence>
<dbReference type="Gene3D" id="3.40.50.150">
    <property type="entry name" value="Vaccinia Virus protein VP39"/>
    <property type="match status" value="1"/>
</dbReference>
<dbReference type="GO" id="GO:0008757">
    <property type="term" value="F:S-adenosylmethionine-dependent methyltransferase activity"/>
    <property type="evidence" value="ECO:0007669"/>
    <property type="project" value="UniProtKB-ARBA"/>
</dbReference>
<dbReference type="Pfam" id="PF08100">
    <property type="entry name" value="Dimerisation"/>
    <property type="match status" value="1"/>
</dbReference>
<evidence type="ECO:0000256" key="3">
    <source>
        <dbReference type="ARBA" id="ARBA00022679"/>
    </source>
</evidence>
<dbReference type="FunFam" id="3.40.50.150:FF:000061">
    <property type="entry name" value="Caffeic acid O-methyltransferase"/>
    <property type="match status" value="1"/>
</dbReference>
<accession>A0A1S2XWU3</accession>
<dbReference type="Pfam" id="PF00891">
    <property type="entry name" value="Methyltransf_2"/>
    <property type="match status" value="1"/>
</dbReference>
<protein>
    <recommendedName>
        <fullName evidence="6">caffeate O-methyltransferase</fullName>
        <ecNumber evidence="6">2.1.1.68</ecNumber>
    </recommendedName>
</protein>
<evidence type="ECO:0000313" key="13">
    <source>
        <dbReference type="RefSeq" id="XP_004494877.1"/>
    </source>
</evidence>
<dbReference type="EC" id="2.1.1.68" evidence="6"/>
<evidence type="ECO:0000259" key="11">
    <source>
        <dbReference type="Pfam" id="PF08100"/>
    </source>
</evidence>
<proteinExistence type="predicted"/>
<dbReference type="GO" id="GO:0047763">
    <property type="term" value="F:caffeate O-methyltransferase activity"/>
    <property type="evidence" value="ECO:0007669"/>
    <property type="project" value="UniProtKB-EC"/>
</dbReference>
<dbReference type="GO" id="GO:0032259">
    <property type="term" value="P:methylation"/>
    <property type="evidence" value="ECO:0007669"/>
    <property type="project" value="UniProtKB-KW"/>
</dbReference>
<keyword evidence="4" id="KW-0949">S-adenosyl-L-methionine</keyword>
<gene>
    <name evidence="13" type="primary">LOC101500319</name>
</gene>
<reference evidence="13" key="2">
    <citation type="submission" date="2025-08" db="UniProtKB">
        <authorList>
            <consortium name="RefSeq"/>
        </authorList>
    </citation>
    <scope>IDENTIFICATION</scope>
    <source>
        <tissue evidence="13">Etiolated seedlings</tissue>
    </source>
</reference>
<dbReference type="OrthoDB" id="1606438at2759"/>
<dbReference type="GO" id="GO:0046983">
    <property type="term" value="F:protein dimerization activity"/>
    <property type="evidence" value="ECO:0007669"/>
    <property type="project" value="InterPro"/>
</dbReference>